<proteinExistence type="predicted"/>
<dbReference type="Proteomes" id="UP001153148">
    <property type="component" value="Unassembled WGS sequence"/>
</dbReference>
<comment type="caution">
    <text evidence="1">The sequence shown here is derived from an EMBL/GenBank/DDBJ whole genome shotgun (WGS) entry which is preliminary data.</text>
</comment>
<reference evidence="1" key="1">
    <citation type="submission" date="2021-03" db="EMBL/GenBank/DDBJ databases">
        <authorList>
            <person name="Tran Van P."/>
        </authorList>
    </citation>
    <scope>NUCLEOTIDE SEQUENCE</scope>
</reference>
<evidence type="ECO:0000313" key="1">
    <source>
        <dbReference type="EMBL" id="CAG2065975.1"/>
    </source>
</evidence>
<sequence length="150" mass="17279">MSNNYLMKSYSQHYLQILDRHVLQVHKYWADTSPKQWADLMERFWDLFALPPADLDLRTVATILNKIIICSAAQSHSVLLLRSRFPVLTDAFNIRDLPKNVDLHKELLQLAITVCQQSTCLYSPYVVLKAIGHEKVLLPGSLDDMTWHGC</sequence>
<name>A0ABN7PIL7_TIMPD</name>
<dbReference type="EMBL" id="CAJPIN010048906">
    <property type="protein sequence ID" value="CAG2065975.1"/>
    <property type="molecule type" value="Genomic_DNA"/>
</dbReference>
<feature type="non-terminal residue" evidence="1">
    <location>
        <position position="150"/>
    </location>
</feature>
<protein>
    <submittedName>
        <fullName evidence="1">Uncharacterized protein</fullName>
    </submittedName>
</protein>
<evidence type="ECO:0000313" key="2">
    <source>
        <dbReference type="Proteomes" id="UP001153148"/>
    </source>
</evidence>
<accession>A0ABN7PIL7</accession>
<gene>
    <name evidence="1" type="ORF">TPAB3V08_LOCUS12918</name>
</gene>
<keyword evidence="2" id="KW-1185">Reference proteome</keyword>
<organism evidence="1 2">
    <name type="scientific">Timema podura</name>
    <name type="common">Walking stick</name>
    <dbReference type="NCBI Taxonomy" id="61482"/>
    <lineage>
        <taxon>Eukaryota</taxon>
        <taxon>Metazoa</taxon>
        <taxon>Ecdysozoa</taxon>
        <taxon>Arthropoda</taxon>
        <taxon>Hexapoda</taxon>
        <taxon>Insecta</taxon>
        <taxon>Pterygota</taxon>
        <taxon>Neoptera</taxon>
        <taxon>Polyneoptera</taxon>
        <taxon>Phasmatodea</taxon>
        <taxon>Timematodea</taxon>
        <taxon>Timematoidea</taxon>
        <taxon>Timematidae</taxon>
        <taxon>Timema</taxon>
    </lineage>
</organism>